<feature type="domain" description="SET" evidence="1">
    <location>
        <begin position="194"/>
        <end position="315"/>
    </location>
</feature>
<reference evidence="2" key="1">
    <citation type="journal article" date="2020" name="Stud. Mycol.">
        <title>101 Dothideomycetes genomes: a test case for predicting lifestyles and emergence of pathogens.</title>
        <authorList>
            <person name="Haridas S."/>
            <person name="Albert R."/>
            <person name="Binder M."/>
            <person name="Bloem J."/>
            <person name="Labutti K."/>
            <person name="Salamov A."/>
            <person name="Andreopoulos B."/>
            <person name="Baker S."/>
            <person name="Barry K."/>
            <person name="Bills G."/>
            <person name="Bluhm B."/>
            <person name="Cannon C."/>
            <person name="Castanera R."/>
            <person name="Culley D."/>
            <person name="Daum C."/>
            <person name="Ezra D."/>
            <person name="Gonzalez J."/>
            <person name="Henrissat B."/>
            <person name="Kuo A."/>
            <person name="Liang C."/>
            <person name="Lipzen A."/>
            <person name="Lutzoni F."/>
            <person name="Magnuson J."/>
            <person name="Mondo S."/>
            <person name="Nolan M."/>
            <person name="Ohm R."/>
            <person name="Pangilinan J."/>
            <person name="Park H.-J."/>
            <person name="Ramirez L."/>
            <person name="Alfaro M."/>
            <person name="Sun H."/>
            <person name="Tritt A."/>
            <person name="Yoshinaga Y."/>
            <person name="Zwiers L.-H."/>
            <person name="Turgeon B."/>
            <person name="Goodwin S."/>
            <person name="Spatafora J."/>
            <person name="Crous P."/>
            <person name="Grigoriev I."/>
        </authorList>
    </citation>
    <scope>NUCLEOTIDE SEQUENCE</scope>
    <source>
        <strain evidence="2">CBS 207.26</strain>
    </source>
</reference>
<evidence type="ECO:0000259" key="1">
    <source>
        <dbReference type="PROSITE" id="PS50280"/>
    </source>
</evidence>
<dbReference type="Gene3D" id="2.170.270.10">
    <property type="entry name" value="SET domain"/>
    <property type="match status" value="1"/>
</dbReference>
<sequence length="352" mass="40268">MNEARAGATRTNKRYIDDVLNRLQWPQTKRKALEMRLANGRKWQKICGEFGPGLLCLIPFTSEAPCCVSQDFCHRLIEEDIDAFHALVEEKRRFIDRICKFGTLMLDMLLKDQNIEFQCESSQVSSLIRCTEDDLLSLLEPVQYLETNFYEPVDGWLKPRNWQWDWPMDPTWTPPDYECDLCQATQCDCISTLPKNCYRILYYGAKGRGIQARAPSRGGLAFQKDQYIGELTGKLVPPDTYDNSMTINLNRSDIDEEPVVCQVYCQDRGNWVRLVNHSCKPCARLVTKIVSGKARVMLQATQDIYDGAEVTVNYGRGYFKNKDCLCEICEARAQSNQAAIDFNTLSSPEGQG</sequence>
<name>A0A6A6EII4_9PEZI</name>
<accession>A0A6A6EII4</accession>
<dbReference type="AlphaFoldDB" id="A0A6A6EII4"/>
<evidence type="ECO:0000313" key="3">
    <source>
        <dbReference type="Proteomes" id="UP000800200"/>
    </source>
</evidence>
<dbReference type="InterPro" id="IPR001214">
    <property type="entry name" value="SET_dom"/>
</dbReference>
<keyword evidence="3" id="KW-1185">Reference proteome</keyword>
<gene>
    <name evidence="2" type="ORF">K469DRAFT_561898</name>
</gene>
<proteinExistence type="predicted"/>
<dbReference type="PROSITE" id="PS50280">
    <property type="entry name" value="SET"/>
    <property type="match status" value="1"/>
</dbReference>
<dbReference type="InterPro" id="IPR046341">
    <property type="entry name" value="SET_dom_sf"/>
</dbReference>
<dbReference type="OrthoDB" id="308383at2759"/>
<dbReference type="SUPFAM" id="SSF82199">
    <property type="entry name" value="SET domain"/>
    <property type="match status" value="1"/>
</dbReference>
<dbReference type="SMART" id="SM00317">
    <property type="entry name" value="SET"/>
    <property type="match status" value="1"/>
</dbReference>
<dbReference type="Pfam" id="PF00856">
    <property type="entry name" value="SET"/>
    <property type="match status" value="1"/>
</dbReference>
<dbReference type="EMBL" id="ML994620">
    <property type="protein sequence ID" value="KAF2189930.1"/>
    <property type="molecule type" value="Genomic_DNA"/>
</dbReference>
<organism evidence="2 3">
    <name type="scientific">Zopfia rhizophila CBS 207.26</name>
    <dbReference type="NCBI Taxonomy" id="1314779"/>
    <lineage>
        <taxon>Eukaryota</taxon>
        <taxon>Fungi</taxon>
        <taxon>Dikarya</taxon>
        <taxon>Ascomycota</taxon>
        <taxon>Pezizomycotina</taxon>
        <taxon>Dothideomycetes</taxon>
        <taxon>Dothideomycetes incertae sedis</taxon>
        <taxon>Zopfiaceae</taxon>
        <taxon>Zopfia</taxon>
    </lineage>
</organism>
<dbReference type="Proteomes" id="UP000800200">
    <property type="component" value="Unassembled WGS sequence"/>
</dbReference>
<evidence type="ECO:0000313" key="2">
    <source>
        <dbReference type="EMBL" id="KAF2189930.1"/>
    </source>
</evidence>
<protein>
    <submittedName>
        <fullName evidence="2">SET domain-containing protein</fullName>
    </submittedName>
</protein>